<dbReference type="GO" id="GO:0008173">
    <property type="term" value="F:RNA methyltransferase activity"/>
    <property type="evidence" value="ECO:0007669"/>
    <property type="project" value="UniProtKB-ARBA"/>
</dbReference>
<dbReference type="GO" id="GO:0003723">
    <property type="term" value="F:RNA binding"/>
    <property type="evidence" value="ECO:0007669"/>
    <property type="project" value="UniProtKB-UniRule"/>
</dbReference>
<name>A0AAN8P5G5_POLSC</name>
<organism evidence="6 7">
    <name type="scientific">Polyplax serrata</name>
    <name type="common">Common mouse louse</name>
    <dbReference type="NCBI Taxonomy" id="468196"/>
    <lineage>
        <taxon>Eukaryota</taxon>
        <taxon>Metazoa</taxon>
        <taxon>Ecdysozoa</taxon>
        <taxon>Arthropoda</taxon>
        <taxon>Hexapoda</taxon>
        <taxon>Insecta</taxon>
        <taxon>Pterygota</taxon>
        <taxon>Neoptera</taxon>
        <taxon>Paraneoptera</taxon>
        <taxon>Psocodea</taxon>
        <taxon>Troctomorpha</taxon>
        <taxon>Phthiraptera</taxon>
        <taxon>Anoplura</taxon>
        <taxon>Polyplacidae</taxon>
        <taxon>Polyplax</taxon>
    </lineage>
</organism>
<keyword evidence="1" id="KW-0489">Methyltransferase</keyword>
<proteinExistence type="predicted"/>
<feature type="domain" description="F-box" evidence="4">
    <location>
        <begin position="31"/>
        <end position="77"/>
    </location>
</feature>
<keyword evidence="3" id="KW-0694">RNA-binding</keyword>
<accession>A0AAN8P5G5</accession>
<evidence type="ECO:0000256" key="2">
    <source>
        <dbReference type="ARBA" id="ARBA00022679"/>
    </source>
</evidence>
<evidence type="ECO:0000256" key="3">
    <source>
        <dbReference type="PROSITE-ProRule" id="PRU00529"/>
    </source>
</evidence>
<dbReference type="EMBL" id="JAWJWE010000006">
    <property type="protein sequence ID" value="KAK6632942.1"/>
    <property type="molecule type" value="Genomic_DNA"/>
</dbReference>
<dbReference type="Gene3D" id="3.80.10.10">
    <property type="entry name" value="Ribonuclease Inhibitor"/>
    <property type="match status" value="3"/>
</dbReference>
<protein>
    <submittedName>
        <fullName evidence="6">Uncharacterized protein</fullName>
    </submittedName>
</protein>
<dbReference type="GO" id="GO:0032259">
    <property type="term" value="P:methylation"/>
    <property type="evidence" value="ECO:0007669"/>
    <property type="project" value="UniProtKB-KW"/>
</dbReference>
<dbReference type="PROSITE" id="PS50181">
    <property type="entry name" value="FBOX"/>
    <property type="match status" value="1"/>
</dbReference>
<evidence type="ECO:0000259" key="5">
    <source>
        <dbReference type="PROSITE" id="PS51165"/>
    </source>
</evidence>
<dbReference type="FunFam" id="3.40.50.150:FF:000073">
    <property type="entry name" value="THUMP domain containing 3"/>
    <property type="match status" value="1"/>
</dbReference>
<dbReference type="PANTHER" id="PTHR20933:SF4">
    <property type="entry name" value="F-BOX INVOLVED IN POLYQ PATHOGENESIS, ISOFORM A"/>
    <property type="match status" value="1"/>
</dbReference>
<dbReference type="PROSITE" id="PS01261">
    <property type="entry name" value="UPF0020"/>
    <property type="match status" value="1"/>
</dbReference>
<reference evidence="6 7" key="1">
    <citation type="submission" date="2023-10" db="EMBL/GenBank/DDBJ databases">
        <title>Genomes of two closely related lineages of the louse Polyplax serrata with different host specificities.</title>
        <authorList>
            <person name="Martinu J."/>
            <person name="Tarabai H."/>
            <person name="Stefka J."/>
            <person name="Hypsa V."/>
        </authorList>
    </citation>
    <scope>NUCLEOTIDE SEQUENCE [LARGE SCALE GENOMIC DNA]</scope>
    <source>
        <strain evidence="6">HR10_N</strain>
    </source>
</reference>
<dbReference type="InterPro" id="IPR001810">
    <property type="entry name" value="F-box_dom"/>
</dbReference>
<dbReference type="AlphaFoldDB" id="A0AAN8P5G5"/>
<evidence type="ECO:0000256" key="1">
    <source>
        <dbReference type="ARBA" id="ARBA00022603"/>
    </source>
</evidence>
<dbReference type="SUPFAM" id="SSF143437">
    <property type="entry name" value="THUMP domain-like"/>
    <property type="match status" value="1"/>
</dbReference>
<dbReference type="Gene3D" id="3.30.2130.30">
    <property type="match status" value="1"/>
</dbReference>
<comment type="caution">
    <text evidence="6">The sequence shown here is derived from an EMBL/GenBank/DDBJ whole genome shotgun (WGS) entry which is preliminary data.</text>
</comment>
<dbReference type="PROSITE" id="PS51165">
    <property type="entry name" value="THUMP"/>
    <property type="match status" value="1"/>
</dbReference>
<dbReference type="InterPro" id="IPR053943">
    <property type="entry name" value="RlmKL-like_Mtase_CS"/>
</dbReference>
<dbReference type="Pfam" id="PF02926">
    <property type="entry name" value="THUMP"/>
    <property type="match status" value="1"/>
</dbReference>
<dbReference type="Pfam" id="PF01170">
    <property type="entry name" value="UPF0020"/>
    <property type="match status" value="1"/>
</dbReference>
<dbReference type="InterPro" id="IPR032675">
    <property type="entry name" value="LRR_dom_sf"/>
</dbReference>
<dbReference type="Proteomes" id="UP001372834">
    <property type="component" value="Unassembled WGS sequence"/>
</dbReference>
<dbReference type="SUPFAM" id="SSF53335">
    <property type="entry name" value="S-adenosyl-L-methionine-dependent methyltransferases"/>
    <property type="match status" value="1"/>
</dbReference>
<gene>
    <name evidence="6" type="ORF">RUM43_012685</name>
</gene>
<dbReference type="GO" id="GO:0031398">
    <property type="term" value="P:positive regulation of protein ubiquitination"/>
    <property type="evidence" value="ECO:0007669"/>
    <property type="project" value="TreeGrafter"/>
</dbReference>
<dbReference type="SUPFAM" id="SSF81383">
    <property type="entry name" value="F-box domain"/>
    <property type="match status" value="1"/>
</dbReference>
<dbReference type="SMART" id="SM00981">
    <property type="entry name" value="THUMP"/>
    <property type="match status" value="1"/>
</dbReference>
<dbReference type="InterPro" id="IPR004114">
    <property type="entry name" value="THUMP_dom"/>
</dbReference>
<dbReference type="Pfam" id="PF12937">
    <property type="entry name" value="F-box-like"/>
    <property type="match status" value="1"/>
</dbReference>
<dbReference type="InterPro" id="IPR036047">
    <property type="entry name" value="F-box-like_dom_sf"/>
</dbReference>
<dbReference type="SUPFAM" id="SSF52047">
    <property type="entry name" value="RNI-like"/>
    <property type="match status" value="1"/>
</dbReference>
<dbReference type="Gene3D" id="3.40.50.150">
    <property type="entry name" value="Vaccinia Virus protein VP39"/>
    <property type="match status" value="1"/>
</dbReference>
<evidence type="ECO:0000313" key="7">
    <source>
        <dbReference type="Proteomes" id="UP001372834"/>
    </source>
</evidence>
<dbReference type="SMART" id="SM00256">
    <property type="entry name" value="FBOX"/>
    <property type="match status" value="1"/>
</dbReference>
<sequence>MDIGSDVWNQVALEANQLYLEDGQAKSRFADTTIEKLPDKVLLNIFSYLSHREISKMARVCKKWRVVAYDTKLWKYVSLRPEISGLHVSTLESLLALISIRFGPSLRYIELPIELITHTVLHELASKCPNLTHMLLDFSTAMQLHDFSEMQAFPTKLKYMCICLSEVIFMEGFMRKIYNFINGLEILHLIGTYEKVEEEEEEIYEVINVHKLKSATPNLRVINLYGINFIDDSHIDAFSSNCIQLECLAVNFCAKVTGASLKSVFQRSKRLTCLLMNQTNLQSEHMMKVDWESTALQELDISATDLSSECLIDMLTRIPNLRYLAAGQINGFNDGVIKAYLEHGTAKNLIALDLDSLDNISDEALYKFLSRHGHQLHGLSLSGMPHITDSLWQSVLPILKNASLRNKRRCRIAIKTLVHKACDSYTLSNIGGRVLAMATCTLLGARFFCTTMRQLNDLRFLIDETKNCFTKLTLECTVATGFEQTARNECLQKLGEKIKVGTSRGRVFFNTKYDSYHKFQELRSVDHVYVVAGFTNVSLGGQPEHKINDLEKIKGTTNSFEWDKVLTVWKEVAEFEGNLYPTRKEYERAVAVEKTTLLRNGMSDTEDEIEFQCKDIHYKKTELEKALDEAVSCSDDESDSDNSNNCAKVVDNRIPKFRVTCNRVGQNHSFTSQEAATVFGGHLQDKFNWIVDLSNHDIEIILEINNEDIYAGIVLNKELNHLRNLKYLGPTTMRATICFNMLMLCDIKPGEIVIDPMCGSGSIPIEGSIAFQNAYFIGGDSHELAVKRTRKNITALNKSSQIDNVRWDSTHLPLKTNSVDVFVSDFPFGKRIGCKSNNKGLYKQALNELARVLRLKTGRCVILTADTTSLNLAFHQTKPFWKQTKHLYINMGGISISCFVFQRTEEEFYVKLSRKERMYLKFKQRLLEREAQKLKGEINLSSVPTKEILIMGTHERLGVNIHVDQLMDGIANSCLNLERLELRWDPENLRFSDKSQKAIDIIRVKCLKLSSLVLSDGRYYEIVKANFERADRNTVVRTTTSCRNSLYYLLKNYRDLIFN</sequence>
<feature type="domain" description="THUMP" evidence="5">
    <location>
        <begin position="611"/>
        <end position="715"/>
    </location>
</feature>
<evidence type="ECO:0000259" key="4">
    <source>
        <dbReference type="PROSITE" id="PS50181"/>
    </source>
</evidence>
<evidence type="ECO:0000313" key="6">
    <source>
        <dbReference type="EMBL" id="KAK6632942.1"/>
    </source>
</evidence>
<dbReference type="GO" id="GO:0043527">
    <property type="term" value="C:tRNA methyltransferase complex"/>
    <property type="evidence" value="ECO:0007669"/>
    <property type="project" value="UniProtKB-ARBA"/>
</dbReference>
<dbReference type="InterPro" id="IPR000241">
    <property type="entry name" value="RlmKL-like_Mtase"/>
</dbReference>
<dbReference type="InterPro" id="IPR029063">
    <property type="entry name" value="SAM-dependent_MTases_sf"/>
</dbReference>
<dbReference type="PANTHER" id="PTHR20933">
    <property type="entry name" value="F-BOX ONLY PROTEIN 33"/>
    <property type="match status" value="1"/>
</dbReference>
<keyword evidence="2" id="KW-0808">Transferase</keyword>